<dbReference type="GO" id="GO:0003964">
    <property type="term" value="F:RNA-directed DNA polymerase activity"/>
    <property type="evidence" value="ECO:0007669"/>
    <property type="project" value="UniProtKB-KW"/>
</dbReference>
<name>A0A8S4QPV3_9NEOP</name>
<keyword evidence="4" id="KW-0378">Hydrolase</keyword>
<evidence type="ECO:0000313" key="9">
    <source>
        <dbReference type="Proteomes" id="UP000838756"/>
    </source>
</evidence>
<evidence type="ECO:0000256" key="2">
    <source>
        <dbReference type="ARBA" id="ARBA00022695"/>
    </source>
</evidence>
<dbReference type="FunFam" id="3.10.20.370:FF:000001">
    <property type="entry name" value="Retrovirus-related Pol polyprotein from transposon 17.6-like protein"/>
    <property type="match status" value="1"/>
</dbReference>
<dbReference type="PANTHER" id="PTHR37984:SF5">
    <property type="entry name" value="PROTEIN NYNRIN-LIKE"/>
    <property type="match status" value="1"/>
</dbReference>
<dbReference type="Gene3D" id="3.10.20.370">
    <property type="match status" value="1"/>
</dbReference>
<dbReference type="EMBL" id="CAKXAJ010017226">
    <property type="protein sequence ID" value="CAH2216872.1"/>
    <property type="molecule type" value="Genomic_DNA"/>
</dbReference>
<dbReference type="PROSITE" id="PS50878">
    <property type="entry name" value="RT_POL"/>
    <property type="match status" value="1"/>
</dbReference>
<dbReference type="AlphaFoldDB" id="A0A8S4QPV3"/>
<evidence type="ECO:0000259" key="7">
    <source>
        <dbReference type="PROSITE" id="PS50878"/>
    </source>
</evidence>
<keyword evidence="3" id="KW-0540">Nuclease</keyword>
<accession>A0A8S4QPV3</accession>
<dbReference type="SUPFAM" id="SSF56672">
    <property type="entry name" value="DNA/RNA polymerases"/>
    <property type="match status" value="1"/>
</dbReference>
<keyword evidence="5" id="KW-0695">RNA-directed DNA polymerase</keyword>
<evidence type="ECO:0000256" key="5">
    <source>
        <dbReference type="ARBA" id="ARBA00022918"/>
    </source>
</evidence>
<dbReference type="OrthoDB" id="5978043at2759"/>
<dbReference type="Proteomes" id="UP000838756">
    <property type="component" value="Unassembled WGS sequence"/>
</dbReference>
<dbReference type="FunFam" id="3.30.70.270:FF:000020">
    <property type="entry name" value="Transposon Tf2-6 polyprotein-like Protein"/>
    <property type="match status" value="1"/>
</dbReference>
<evidence type="ECO:0000256" key="3">
    <source>
        <dbReference type="ARBA" id="ARBA00022722"/>
    </source>
</evidence>
<dbReference type="PANTHER" id="PTHR37984">
    <property type="entry name" value="PROTEIN CBG26694"/>
    <property type="match status" value="1"/>
</dbReference>
<feature type="domain" description="Reverse transcriptase" evidence="7">
    <location>
        <begin position="1"/>
        <end position="65"/>
    </location>
</feature>
<dbReference type="InterPro" id="IPR043128">
    <property type="entry name" value="Rev_trsase/Diguanyl_cyclase"/>
</dbReference>
<gene>
    <name evidence="8" type="primary">jg445</name>
    <name evidence="8" type="ORF">PAEG_LOCUS4822</name>
</gene>
<dbReference type="EC" id="2.7.7.49" evidence="1"/>
<dbReference type="InterPro" id="IPR000477">
    <property type="entry name" value="RT_dom"/>
</dbReference>
<sequence length="242" mass="27218">MEETLSGLPSTAVFADDICVTGKDKSTHLSNLKAVLQRLKENGLRINWSKCKFFKDSVTYLGYKIDKFGLHTDDKKIEAIVAAPPPTNVSQLKSFMGLVNFYAKFCKNMSDILNPMYNLLKKNVKWNWDEKCMNAFIKIKKVLSSSPVLAHYDPNLPLILAVDSSPYGLGAVLLQRGADGAERPVCCASRTLAPAERNYAQIDKEALAIVFGVTKHHQYLYGRHFILRSDHRALSYIFGKNR</sequence>
<keyword evidence="2" id="KW-0808">Transferase</keyword>
<feature type="non-terminal residue" evidence="8">
    <location>
        <position position="242"/>
    </location>
</feature>
<dbReference type="Pfam" id="PF00078">
    <property type="entry name" value="RVT_1"/>
    <property type="match status" value="1"/>
</dbReference>
<keyword evidence="2" id="KW-0548">Nucleotidyltransferase</keyword>
<organism evidence="8 9">
    <name type="scientific">Pararge aegeria aegeria</name>
    <dbReference type="NCBI Taxonomy" id="348720"/>
    <lineage>
        <taxon>Eukaryota</taxon>
        <taxon>Metazoa</taxon>
        <taxon>Ecdysozoa</taxon>
        <taxon>Arthropoda</taxon>
        <taxon>Hexapoda</taxon>
        <taxon>Insecta</taxon>
        <taxon>Pterygota</taxon>
        <taxon>Neoptera</taxon>
        <taxon>Endopterygota</taxon>
        <taxon>Lepidoptera</taxon>
        <taxon>Glossata</taxon>
        <taxon>Ditrysia</taxon>
        <taxon>Papilionoidea</taxon>
        <taxon>Nymphalidae</taxon>
        <taxon>Satyrinae</taxon>
        <taxon>Satyrini</taxon>
        <taxon>Parargina</taxon>
        <taxon>Pararge</taxon>
    </lineage>
</organism>
<evidence type="ECO:0000256" key="6">
    <source>
        <dbReference type="ARBA" id="ARBA00023268"/>
    </source>
</evidence>
<proteinExistence type="predicted"/>
<dbReference type="Pfam" id="PF17919">
    <property type="entry name" value="RT_RNaseH_2"/>
    <property type="match status" value="1"/>
</dbReference>
<keyword evidence="6" id="KW-0511">Multifunctional enzyme</keyword>
<dbReference type="InterPro" id="IPR041577">
    <property type="entry name" value="RT_RNaseH_2"/>
</dbReference>
<evidence type="ECO:0000256" key="1">
    <source>
        <dbReference type="ARBA" id="ARBA00012493"/>
    </source>
</evidence>
<keyword evidence="4" id="KW-0255">Endonuclease</keyword>
<evidence type="ECO:0000313" key="8">
    <source>
        <dbReference type="EMBL" id="CAH2216872.1"/>
    </source>
</evidence>
<protein>
    <recommendedName>
        <fullName evidence="1">RNA-directed DNA polymerase</fullName>
        <ecNumber evidence="1">2.7.7.49</ecNumber>
    </recommendedName>
</protein>
<keyword evidence="9" id="KW-1185">Reference proteome</keyword>
<evidence type="ECO:0000256" key="4">
    <source>
        <dbReference type="ARBA" id="ARBA00022759"/>
    </source>
</evidence>
<comment type="caution">
    <text evidence="8">The sequence shown here is derived from an EMBL/GenBank/DDBJ whole genome shotgun (WGS) entry which is preliminary data.</text>
</comment>
<dbReference type="GO" id="GO:0004519">
    <property type="term" value="F:endonuclease activity"/>
    <property type="evidence" value="ECO:0007669"/>
    <property type="project" value="UniProtKB-KW"/>
</dbReference>
<dbReference type="InterPro" id="IPR050951">
    <property type="entry name" value="Retrovirus_Pol_polyprotein"/>
</dbReference>
<reference evidence="8" key="1">
    <citation type="submission" date="2022-03" db="EMBL/GenBank/DDBJ databases">
        <authorList>
            <person name="Lindestad O."/>
        </authorList>
    </citation>
    <scope>NUCLEOTIDE SEQUENCE</scope>
</reference>
<dbReference type="FunFam" id="3.30.70.270:FF:000003">
    <property type="entry name" value="Transposon Ty3-G Gag-Pol polyprotein"/>
    <property type="match status" value="1"/>
</dbReference>
<dbReference type="Gene3D" id="3.30.70.270">
    <property type="match status" value="2"/>
</dbReference>
<dbReference type="CDD" id="cd09274">
    <property type="entry name" value="RNase_HI_RT_Ty3"/>
    <property type="match status" value="1"/>
</dbReference>
<dbReference type="InterPro" id="IPR043502">
    <property type="entry name" value="DNA/RNA_pol_sf"/>
</dbReference>